<comment type="caution">
    <text evidence="4">The sequence shown here is derived from an EMBL/GenBank/DDBJ whole genome shotgun (WGS) entry which is preliminary data.</text>
</comment>
<proteinExistence type="inferred from homology"/>
<dbReference type="Proteomes" id="UP000069654">
    <property type="component" value="Unassembled WGS sequence"/>
</dbReference>
<dbReference type="InterPro" id="IPR025110">
    <property type="entry name" value="AMP-bd_C"/>
</dbReference>
<dbReference type="SUPFAM" id="SSF56801">
    <property type="entry name" value="Acetyl-CoA synthetase-like"/>
    <property type="match status" value="1"/>
</dbReference>
<dbReference type="PANTHER" id="PTHR43201:SF5">
    <property type="entry name" value="MEDIUM-CHAIN ACYL-COA LIGASE ACSF2, MITOCHONDRIAL"/>
    <property type="match status" value="1"/>
</dbReference>
<evidence type="ECO:0000313" key="5">
    <source>
        <dbReference type="Proteomes" id="UP000069654"/>
    </source>
</evidence>
<evidence type="ECO:0000256" key="1">
    <source>
        <dbReference type="ARBA" id="ARBA00006432"/>
    </source>
</evidence>
<evidence type="ECO:0000256" key="2">
    <source>
        <dbReference type="ARBA" id="ARBA00022598"/>
    </source>
</evidence>
<sequence>MTGIAACAVVGAPDERWGEAVCAVVVCEPGADVTLEAVQAEVRQRLAAYKIPRRLVIVDELPVLPSGKVDKKRLRAQVAQTGG</sequence>
<dbReference type="AlphaFoldDB" id="A0A117IN38"/>
<gene>
    <name evidence="4" type="ORF">RMCT_3223</name>
</gene>
<dbReference type="Gene3D" id="3.30.300.30">
    <property type="match status" value="1"/>
</dbReference>
<evidence type="ECO:0000313" key="4">
    <source>
        <dbReference type="EMBL" id="GAT16254.1"/>
    </source>
</evidence>
<evidence type="ECO:0000259" key="3">
    <source>
        <dbReference type="Pfam" id="PF13193"/>
    </source>
</evidence>
<dbReference type="EMBL" id="BCTB01000040">
    <property type="protein sequence ID" value="GAT16254.1"/>
    <property type="molecule type" value="Genomic_DNA"/>
</dbReference>
<dbReference type="GO" id="GO:0031956">
    <property type="term" value="F:medium-chain fatty acid-CoA ligase activity"/>
    <property type="evidence" value="ECO:0007669"/>
    <property type="project" value="TreeGrafter"/>
</dbReference>
<dbReference type="Pfam" id="PF13193">
    <property type="entry name" value="AMP-binding_C"/>
    <property type="match status" value="1"/>
</dbReference>
<name>A0A117IN38_MYCTH</name>
<dbReference type="STRING" id="1797.RMCT_3223"/>
<dbReference type="InterPro" id="IPR045851">
    <property type="entry name" value="AMP-bd_C_sf"/>
</dbReference>
<accession>A0A117IN38</accession>
<keyword evidence="2 4" id="KW-0436">Ligase</keyword>
<feature type="domain" description="AMP-binding enzyme C-terminal" evidence="3">
    <location>
        <begin position="3"/>
        <end position="68"/>
    </location>
</feature>
<dbReference type="PANTHER" id="PTHR43201">
    <property type="entry name" value="ACYL-COA SYNTHETASE"/>
    <property type="match status" value="1"/>
</dbReference>
<dbReference type="GO" id="GO:0006631">
    <property type="term" value="P:fatty acid metabolic process"/>
    <property type="evidence" value="ECO:0007669"/>
    <property type="project" value="TreeGrafter"/>
</dbReference>
<reference evidence="4 5" key="1">
    <citation type="journal article" date="2016" name="Genome Announc.">
        <title>Draft Genome Sequences of Five Rapidly Growing Mycobacterium Species, M. thermoresistibile, M. fortuitum subsp. acetamidolyticum, M. canariasense, M. brisbanense, and M. novocastrense.</title>
        <authorList>
            <person name="Katahira K."/>
            <person name="Ogura Y."/>
            <person name="Gotoh Y."/>
            <person name="Hayashi T."/>
        </authorList>
    </citation>
    <scope>NUCLEOTIDE SEQUENCE [LARGE SCALE GENOMIC DNA]</scope>
    <source>
        <strain evidence="4 5">JCM6362</strain>
    </source>
</reference>
<organism evidence="4 5">
    <name type="scientific">Mycolicibacterium thermoresistibile</name>
    <name type="common">Mycobacterium thermoresistibile</name>
    <dbReference type="NCBI Taxonomy" id="1797"/>
    <lineage>
        <taxon>Bacteria</taxon>
        <taxon>Bacillati</taxon>
        <taxon>Actinomycetota</taxon>
        <taxon>Actinomycetes</taxon>
        <taxon>Mycobacteriales</taxon>
        <taxon>Mycobacteriaceae</taxon>
        <taxon>Mycolicibacterium</taxon>
    </lineage>
</organism>
<protein>
    <submittedName>
        <fullName evidence="4">AMP-dependent synthetase and ligase</fullName>
    </submittedName>
</protein>
<reference evidence="5" key="2">
    <citation type="submission" date="2016-02" db="EMBL/GenBank/DDBJ databases">
        <title>Draft genome sequence of five rapidly growing Mycobacterium species.</title>
        <authorList>
            <person name="Katahira K."/>
            <person name="Gotou Y."/>
            <person name="Iida K."/>
            <person name="Ogura Y."/>
            <person name="Hayashi T."/>
        </authorList>
    </citation>
    <scope>NUCLEOTIDE SEQUENCE [LARGE SCALE GENOMIC DNA]</scope>
    <source>
        <strain evidence="5">JCM6362</strain>
    </source>
</reference>
<comment type="similarity">
    <text evidence="1">Belongs to the ATP-dependent AMP-binding enzyme family.</text>
</comment>